<comment type="caution">
    <text evidence="4">The sequence shown here is derived from an EMBL/GenBank/DDBJ whole genome shotgun (WGS) entry which is preliminary data.</text>
</comment>
<proteinExistence type="predicted"/>
<gene>
    <name evidence="4" type="ORF">IAB14_04085</name>
</gene>
<accession>A0A9D1SXK5</accession>
<organism evidence="4 5">
    <name type="scientific">Candidatus Stercoripulliclostridium merdipullorum</name>
    <dbReference type="NCBI Taxonomy" id="2840952"/>
    <lineage>
        <taxon>Bacteria</taxon>
        <taxon>Bacillati</taxon>
        <taxon>Bacillota</taxon>
        <taxon>Clostridia</taxon>
        <taxon>Eubacteriales</taxon>
        <taxon>Candidatus Stercoripulliclostridium</taxon>
    </lineage>
</organism>
<name>A0A9D1SXK5_9FIRM</name>
<dbReference type="Proteomes" id="UP000886891">
    <property type="component" value="Unassembled WGS sequence"/>
</dbReference>
<reference evidence="4" key="2">
    <citation type="journal article" date="2021" name="PeerJ">
        <title>Extensive microbial diversity within the chicken gut microbiome revealed by metagenomics and culture.</title>
        <authorList>
            <person name="Gilroy R."/>
            <person name="Ravi A."/>
            <person name="Getino M."/>
            <person name="Pursley I."/>
            <person name="Horton D.L."/>
            <person name="Alikhan N.F."/>
            <person name="Baker D."/>
            <person name="Gharbi K."/>
            <person name="Hall N."/>
            <person name="Watson M."/>
            <person name="Adriaenssens E.M."/>
            <person name="Foster-Nyarko E."/>
            <person name="Jarju S."/>
            <person name="Secka A."/>
            <person name="Antonio M."/>
            <person name="Oren A."/>
            <person name="Chaudhuri R.R."/>
            <person name="La Ragione R."/>
            <person name="Hildebrand F."/>
            <person name="Pallen M.J."/>
        </authorList>
    </citation>
    <scope>NUCLEOTIDE SEQUENCE</scope>
    <source>
        <strain evidence="4">23406</strain>
    </source>
</reference>
<keyword evidence="2" id="KW-0175">Coiled coil</keyword>
<dbReference type="Pfam" id="PF09479">
    <property type="entry name" value="Flg_new"/>
    <property type="match status" value="11"/>
</dbReference>
<keyword evidence="3" id="KW-0472">Membrane</keyword>
<feature type="coiled-coil region" evidence="2">
    <location>
        <begin position="1537"/>
        <end position="1571"/>
    </location>
</feature>
<sequence length="1607" mass="169968">VNLAAEQGGTVTLYAVWTANTYTVTYNADKPGNASASVAGTTSDSAHTYDAEKALTANGYRLTGWTFQGWATESGGQKVYDDGRSVVNLAAEQGGTVTLYAVWKANTYTVTYDSDKPVGASGAIEGDTANSSHTYDTSSALTANGYRLTGWRFVGWATEPGGGKTYTDGQAVSDLTATTNGSVTLHAVWEANAYTVTYNANKPIGASGTVGGATSNSLHTYDTQAALTANGYSLTGWTFQGWATSPTGGTSYDDRQTVVNLTTEQGGTVMLYAVWTANTYTVTYDSNKPDGASGSVEGVTENSVHTYDTAKALTANGFSLTGWTFGGWATAPSGEKIYGDSQSVVNLAAEQGGAVTLYAVWTANVYTIHYNSAGGSGSGSKTVIYDGALPALPLLPSRHGYNFLGYFTEVDGAGICYYDGEGQVEFDGNYVTVGDLTLYAHWKPVTYTVTLYSEGNYLHAIECTFGSLILPSAETLGLTRKNYDFVGWNIYDEQNWSMYAAEKEYKVGLTAEQGAEVTVYAAWQEKPVYLLSFDANGGTGAPAMLAIHRDETVALPGQEPEREHYTFLGWATDPHGEATYVAGGAFTMGDGASTLHAVWAKNPSLSYDANGGAFYTEVNIVYPESGQTVSLTSVVPHRTGFEFVGWSWDKEGSAGDCIDSVVMPAEDSVLYAVWQKLRYTVSVLLPDGYSVEGIEDGADVEYGTEIRFGVVGETPLVFIDGVSVSAVDDDFYTHVVTAETEIRVSDRTELFLLYSANGGSGAPVDRNGYVAGQSATIVRATDLVRTGYAFLGWATEETATEPSLFEGNTVEFVDRSVTLYAVWKANTYTVAYESEGSAAEIVSTFRYDEASLLAPNPFEKTGHTFAGWATSEQGDPVYADGAEVCNLAEADGARITLYAVWKKTVTTVTFDQAGGTDGSESMAIAFGTVPETDTVLPPVRTGYVFLGYFTAPEGGVQVFDADMKPVYTFASGRLSDSLWLLNKEEITLYAVYAGVSYTVVYFSGSDRLGSQAAVYGEAFRLLSAASLGVQVPDHYTFAGWSVVPEGTVAYNDQQQIVNGLAETEGAEFCLYAVSEEDQKVSIRYDGNGGMDAPVDPTLYYVGSEIVLSPDVPQKEGYVFKGWGYDNKTVAFSYTDGAFAPDRFTASEDVRLYAVWEAGETLQSQIDRVEGAVDALNTAVAGLQAEDVALGERIDGMQAALEEAIGAMQSPDETFATDEELAAAIAALKSAYEQADAALQSAVQEVQNNLDAATELLQASIASGLDGVNDTIAALDAAYKNADALINADLASLEDAHAALKASCAAADAALQTAIDNVSAALEAKAAELEEAIAANESDIEAKVAALDTAYKNADALINADLAVLEDADAALEASFVAADAALQTAIDNVSAALETKAAELEEAIASNESDIEAKVAALDTAYKNAGALINADLAALKDADAALEASFLAADAVLQAAIDRVNAALEAKATELEEAIASNESDIEAKVKALDSAYKAADALINSDLAAILGQSEALSSKMVALESAYKAADRVLTEGLENLRAQYENLDGKNKELADKLADLEAETAKTERIYRIINISLGALCGALAILLIARAILRAKARRSGDDQ</sequence>
<feature type="transmembrane region" description="Helical" evidence="3">
    <location>
        <begin position="1571"/>
        <end position="1592"/>
    </location>
</feature>
<dbReference type="InterPro" id="IPR042229">
    <property type="entry name" value="Listeria/Bacterioides_rpt_sf"/>
</dbReference>
<dbReference type="GO" id="GO:0030313">
    <property type="term" value="C:cell envelope"/>
    <property type="evidence" value="ECO:0007669"/>
    <property type="project" value="UniProtKB-SubCell"/>
</dbReference>
<dbReference type="Gene3D" id="2.60.40.4270">
    <property type="entry name" value="Listeria-Bacteroides repeat domain"/>
    <property type="match status" value="11"/>
</dbReference>
<evidence type="ECO:0000256" key="3">
    <source>
        <dbReference type="SAM" id="Phobius"/>
    </source>
</evidence>
<evidence type="ECO:0000313" key="4">
    <source>
        <dbReference type="EMBL" id="HIV00279.1"/>
    </source>
</evidence>
<feature type="non-terminal residue" evidence="4">
    <location>
        <position position="1"/>
    </location>
</feature>
<keyword evidence="3" id="KW-1133">Transmembrane helix</keyword>
<dbReference type="InterPro" id="IPR013378">
    <property type="entry name" value="InlB-like_B-rpt"/>
</dbReference>
<evidence type="ECO:0000256" key="2">
    <source>
        <dbReference type="SAM" id="Coils"/>
    </source>
</evidence>
<evidence type="ECO:0000313" key="5">
    <source>
        <dbReference type="Proteomes" id="UP000886891"/>
    </source>
</evidence>
<keyword evidence="3" id="KW-0812">Transmembrane</keyword>
<comment type="subcellular location">
    <subcellularLocation>
        <location evidence="1">Cell envelope</location>
    </subcellularLocation>
</comment>
<evidence type="ECO:0000256" key="1">
    <source>
        <dbReference type="ARBA" id="ARBA00004196"/>
    </source>
</evidence>
<dbReference type="EMBL" id="DVOH01000028">
    <property type="protein sequence ID" value="HIV00279.1"/>
    <property type="molecule type" value="Genomic_DNA"/>
</dbReference>
<reference evidence="4" key="1">
    <citation type="submission" date="2020-10" db="EMBL/GenBank/DDBJ databases">
        <authorList>
            <person name="Gilroy R."/>
        </authorList>
    </citation>
    <scope>NUCLEOTIDE SEQUENCE</scope>
    <source>
        <strain evidence="4">23406</strain>
    </source>
</reference>
<protein>
    <submittedName>
        <fullName evidence="4">InlB B-repeat-containing protein</fullName>
    </submittedName>
</protein>